<keyword evidence="17 18" id="KW-1078">G1/S host cell cycle checkpoint dysregulation by virus</keyword>
<evidence type="ECO:0000256" key="16">
    <source>
        <dbReference type="ARBA" id="ARBA00023280"/>
    </source>
</evidence>
<evidence type="ECO:0000256" key="5">
    <source>
        <dbReference type="ARBA" id="ARBA00022632"/>
    </source>
</evidence>
<keyword evidence="3 18" id="KW-1048">Host nucleus</keyword>
<keyword evidence="6 18" id="KW-0479">Metal-binding</keyword>
<evidence type="ECO:0000256" key="11">
    <source>
        <dbReference type="ARBA" id="ARBA00023125"/>
    </source>
</evidence>
<dbReference type="GO" id="GO:0030430">
    <property type="term" value="C:host cell cytoplasm"/>
    <property type="evidence" value="ECO:0007669"/>
    <property type="project" value="UniProtKB-SubCell"/>
</dbReference>
<feature type="short sequence motif" description="LXCXE motif; interaction with host RB1 and TMEM173/STING" evidence="18">
    <location>
        <begin position="23"/>
        <end position="27"/>
    </location>
</feature>
<dbReference type="Proteomes" id="UP000160385">
    <property type="component" value="Genome"/>
</dbReference>
<comment type="function">
    <text evidence="18">Plays a role in viral genome replication by driving entry of quiescent cells into the cell cycle. Stimulation of progression from G1 to S phase allows the virus to efficiently use the cellular DNA replicating machinery to achieve viral genome replication. E7 protein has both transforming and trans-activating activities. Induces the disassembly of the E2F1 transcription factor from RB1, with subsequent transcriptional activation of E2F1-regulated S-phase genes. Interferes with host histone deacetylation mediated by HDAC1 and HDAC2, leading to transcription activation. Plays also a role in the inhibition of both antiviral and antiproliferative functions of host interferon alpha. Interaction with host TMEM173/STING impairs the ability of TMEM173/STING to sense cytosolic DNA and promote the production of type I interferon (IFN-alpha and IFN-beta).</text>
</comment>
<comment type="similarity">
    <text evidence="18 19">Belongs to the papillomaviridae E7 protein family.</text>
</comment>
<keyword evidence="13 18" id="KW-0804">Transcription</keyword>
<evidence type="ECO:0000256" key="2">
    <source>
        <dbReference type="ARBA" id="ARBA00022518"/>
    </source>
</evidence>
<gene>
    <name evidence="18 21" type="primary">E7</name>
</gene>
<evidence type="ECO:0000256" key="17">
    <source>
        <dbReference type="ARBA" id="ARBA00023309"/>
    </source>
</evidence>
<dbReference type="GO" id="GO:0039502">
    <property type="term" value="P:symbiont-mediated suppression of host type I interferon-mediated signaling pathway"/>
    <property type="evidence" value="ECO:0007669"/>
    <property type="project" value="UniProtKB-UniRule"/>
</dbReference>
<evidence type="ECO:0000256" key="9">
    <source>
        <dbReference type="ARBA" id="ARBA00022833"/>
    </source>
</evidence>
<dbReference type="GO" id="GO:0042025">
    <property type="term" value="C:host cell nucleus"/>
    <property type="evidence" value="ECO:0007669"/>
    <property type="project" value="UniProtKB-SubCell"/>
</dbReference>
<reference evidence="22 23" key="1">
    <citation type="journal article" date="2013" name="Virology">
        <title>Human papillomavirus genome variants.</title>
        <authorList>
            <person name="Burk R.D."/>
            <person name="Harari A."/>
            <person name="Chen Z."/>
        </authorList>
    </citation>
    <scope>NUCLEOTIDE SEQUENCE [LARGE SCALE GENOMIC DNA]</scope>
    <source>
        <strain evidence="20">Qv29573</strain>
        <strain evidence="21">Qv32771</strain>
    </source>
</reference>
<feature type="short sequence motif" description="Nuclear export signal" evidence="18">
    <location>
        <begin position="83"/>
        <end position="91"/>
    </location>
</feature>
<keyword evidence="5 18" id="KW-1090">Inhibition of host innate immune response by virus</keyword>
<evidence type="ECO:0000313" key="22">
    <source>
        <dbReference type="Proteomes" id="UP000119479"/>
    </source>
</evidence>
<comment type="subunit">
    <text evidence="18">Homodimer. Homooligomer. Interacts with host RB1; this interaction induces dissociation of RB1-E2F1 complex thereby disrupting RB1 activity. Interacts with host EP300; this interaction represses EP300 transcriptional activity. Interacts with protein E2; this interaction inhibits E7 oncogenic activity. Interacts with host TMEM173/STING; this interaction impairs the ability of TMEM173/STING to sense cytosolic DNA and promote the production of type I interferon (IFN-alpha and IFN-beta).</text>
</comment>
<evidence type="ECO:0000256" key="4">
    <source>
        <dbReference type="ARBA" id="ARBA00022581"/>
    </source>
</evidence>
<keyword evidence="9 18" id="KW-0862">Zinc</keyword>
<comment type="subcellular location">
    <subcellularLocation>
        <location evidence="18">Host cytoplasm</location>
    </subcellularLocation>
    <subcellularLocation>
        <location evidence="18">Host nucleus</location>
    </subcellularLocation>
    <text evidence="18">Predominantly found in the host nucleus.</text>
</comment>
<comment type="caution">
    <text evidence="18">Lacks conserved residue(s) required for the propagation of feature annotation.</text>
</comment>
<proteinExistence type="inferred from homology"/>
<dbReference type="GO" id="GO:0003677">
    <property type="term" value="F:DNA binding"/>
    <property type="evidence" value="ECO:0007669"/>
    <property type="project" value="UniProtKB-UniRule"/>
</dbReference>
<keyword evidence="11 18" id="KW-0238">DNA-binding</keyword>
<accession>A0A0N7I6X4</accession>
<dbReference type="EMBL" id="KF436860">
    <property type="protein sequence ID" value="ALJ32814.1"/>
    <property type="molecule type" value="Genomic_DNA"/>
</dbReference>
<dbReference type="SUPFAM" id="SSF161234">
    <property type="entry name" value="E7 C-terminal domain-like"/>
    <property type="match status" value="1"/>
</dbReference>
<keyword evidence="7 18" id="KW-0863">Zinc-finger</keyword>
<comment type="domain">
    <text evidence="18">The E7 terminal domain is an intrinsically disordered domain, whose flexibility and conformational transitions confer target adaptability to the oncoprotein. It allows adaptation to a variety of protein targets and exposes the PEST degradation sequence that regulates its turnover in the cell.</text>
</comment>
<dbReference type="SMR" id="A0A0N7I6X4"/>
<keyword evidence="12 18" id="KW-0010">Activator</keyword>
<dbReference type="EMBL" id="KF436859">
    <property type="protein sequence ID" value="ALJ32806.1"/>
    <property type="molecule type" value="Genomic_DNA"/>
</dbReference>
<name>A0A0N7I6X4_HPV69</name>
<keyword evidence="8 18" id="KW-1114">Inhibition of host interferon signaling pathway by virus</keyword>
<dbReference type="Pfam" id="PF00527">
    <property type="entry name" value="E7"/>
    <property type="match status" value="1"/>
</dbReference>
<feature type="zinc finger region" evidence="18">
    <location>
        <begin position="65"/>
        <end position="101"/>
    </location>
</feature>
<dbReference type="GO" id="GO:0003700">
    <property type="term" value="F:DNA-binding transcription factor activity"/>
    <property type="evidence" value="ECO:0007669"/>
    <property type="project" value="UniProtKB-UniRule"/>
</dbReference>
<evidence type="ECO:0000256" key="14">
    <source>
        <dbReference type="ARBA" id="ARBA00023200"/>
    </source>
</evidence>
<dbReference type="PIRSF" id="PIRSF003407">
    <property type="entry name" value="Papvi_E7"/>
    <property type="match status" value="1"/>
</dbReference>
<dbReference type="GO" id="GO:0052170">
    <property type="term" value="P:symbiont-mediated suppression of host innate immune response"/>
    <property type="evidence" value="ECO:0007669"/>
    <property type="project" value="UniProtKB-KW"/>
</dbReference>
<evidence type="ECO:0000313" key="23">
    <source>
        <dbReference type="Proteomes" id="UP000160385"/>
    </source>
</evidence>
<evidence type="ECO:0000256" key="1">
    <source>
        <dbReference type="ARBA" id="ARBA00022504"/>
    </source>
</evidence>
<sequence length="104" mass="11870">MHGDTINIQDVILDLVPQPEIDLQCYEQLDYEQFDSSEEDETDNVRNQQARQAEQEACYRIEAECCVCNSIVQLAVLSSRQNVRAVEQLLMGDVSLVCHQCATY</sequence>
<evidence type="ECO:0000256" key="13">
    <source>
        <dbReference type="ARBA" id="ARBA00023163"/>
    </source>
</evidence>
<dbReference type="GO" id="GO:0008270">
    <property type="term" value="F:zinc ion binding"/>
    <property type="evidence" value="ECO:0007669"/>
    <property type="project" value="UniProtKB-KW"/>
</dbReference>
<protein>
    <recommendedName>
        <fullName evidence="18 19">Protein E7</fullName>
    </recommendedName>
</protein>
<dbReference type="Gene3D" id="3.30.160.330">
    <property type="match status" value="1"/>
</dbReference>
<comment type="function">
    <text evidence="19">E7 protein has both transforming and trans-activating activities.</text>
</comment>
<evidence type="ECO:0000256" key="7">
    <source>
        <dbReference type="ARBA" id="ARBA00022771"/>
    </source>
</evidence>
<organismHost>
    <name type="scientific">Homo sapiens</name>
    <name type="common">Human</name>
    <dbReference type="NCBI Taxonomy" id="9606"/>
</organismHost>
<evidence type="ECO:0000313" key="20">
    <source>
        <dbReference type="EMBL" id="ALJ32806.1"/>
    </source>
</evidence>
<evidence type="ECO:0000256" key="8">
    <source>
        <dbReference type="ARBA" id="ARBA00022830"/>
    </source>
</evidence>
<dbReference type="GO" id="GO:0006351">
    <property type="term" value="P:DNA-templated transcription"/>
    <property type="evidence" value="ECO:0007669"/>
    <property type="project" value="UniProtKB-UniRule"/>
</dbReference>
<dbReference type="HAMAP" id="MF_04004">
    <property type="entry name" value="PPV_E7"/>
    <property type="match status" value="1"/>
</dbReference>
<evidence type="ECO:0000256" key="10">
    <source>
        <dbReference type="ARBA" id="ARBA00023015"/>
    </source>
</evidence>
<evidence type="ECO:0000256" key="19">
    <source>
        <dbReference type="PIRNR" id="PIRNR003407"/>
    </source>
</evidence>
<evidence type="ECO:0000256" key="12">
    <source>
        <dbReference type="ARBA" id="ARBA00023159"/>
    </source>
</evidence>
<keyword evidence="1 18" id="KW-1121">Modulation of host cell cycle by virus</keyword>
<keyword evidence="10 18" id="KW-0805">Transcription regulation</keyword>
<keyword evidence="2 18" id="KW-0244">Early protein</keyword>
<dbReference type="InterPro" id="IPR000148">
    <property type="entry name" value="Papilloma_E7"/>
</dbReference>
<evidence type="ECO:0000256" key="18">
    <source>
        <dbReference type="HAMAP-Rule" id="MF_04004"/>
    </source>
</evidence>
<dbReference type="GO" id="GO:0019904">
    <property type="term" value="F:protein domain specific binding"/>
    <property type="evidence" value="ECO:0007669"/>
    <property type="project" value="UniProtKB-UniRule"/>
</dbReference>
<keyword evidence="16 18" id="KW-0899">Viral immunoevasion</keyword>
<evidence type="ECO:0000313" key="21">
    <source>
        <dbReference type="EMBL" id="ALJ32814.1"/>
    </source>
</evidence>
<dbReference type="Proteomes" id="UP000119479">
    <property type="component" value="Genome"/>
</dbReference>
<evidence type="ECO:0000256" key="15">
    <source>
        <dbReference type="ARBA" id="ARBA00023258"/>
    </source>
</evidence>
<evidence type="ECO:0000256" key="3">
    <source>
        <dbReference type="ARBA" id="ARBA00022562"/>
    </source>
</evidence>
<comment type="PTM">
    <text evidence="18">Highly phosphorylated.</text>
</comment>
<keyword evidence="15" id="KW-0922">Interferon antiviral system evasion</keyword>
<keyword evidence="4 18" id="KW-0945">Host-virus interaction</keyword>
<dbReference type="GO" id="GO:0039645">
    <property type="term" value="P:symbiont-mediated perturbation of host cell cycle G1/S transition checkpoint"/>
    <property type="evidence" value="ECO:0007669"/>
    <property type="project" value="UniProtKB-UniRule"/>
</dbReference>
<evidence type="ECO:0000256" key="6">
    <source>
        <dbReference type="ARBA" id="ARBA00022723"/>
    </source>
</evidence>
<keyword evidence="14 18" id="KW-1035">Host cytoplasm</keyword>
<organism evidence="21 23">
    <name type="scientific">Human papillomavirus 69</name>
    <dbReference type="NCBI Taxonomy" id="37121"/>
    <lineage>
        <taxon>Viruses</taxon>
        <taxon>Monodnaviria</taxon>
        <taxon>Shotokuvirae</taxon>
        <taxon>Cossaviricota</taxon>
        <taxon>Papovaviricetes</taxon>
        <taxon>Zurhausenvirales</taxon>
        <taxon>Papillomaviridae</taxon>
        <taxon>Firstpapillomavirinae</taxon>
        <taxon>Alphapapillomavirus</taxon>
        <taxon>Alphapapillomavirus 5</taxon>
    </lineage>
</organism>